<proteinExistence type="inferred from homology"/>
<comment type="similarity">
    <text evidence="1">Belongs to the UPF0312 family.</text>
</comment>
<reference evidence="3 4" key="1">
    <citation type="submission" date="2021-03" db="EMBL/GenBank/DDBJ databases">
        <title>Sequencing the genomes of 1000 actinobacteria strains.</title>
        <authorList>
            <person name="Klenk H.-P."/>
        </authorList>
    </citation>
    <scope>NUCLEOTIDE SEQUENCE [LARGE SCALE GENOMIC DNA]</scope>
    <source>
        <strain evidence="3 4">DSM 40843</strain>
    </source>
</reference>
<dbReference type="SUPFAM" id="SSF101874">
    <property type="entry name" value="YceI-like"/>
    <property type="match status" value="1"/>
</dbReference>
<keyword evidence="4" id="KW-1185">Reference proteome</keyword>
<sequence>MTMPALTDLTGTYVLDPVHTRIGFVARHAMITKVRGAFHEFEGTLHLDGSDPAKSRASVSIQADSIDTGNGDRDGHLRTNDFLDAPNHPRITFASTKAEQVDDTHFRLTGDLTIKGTSKSISIDFEFTGAAQDSFGNQRVGFEGAITVSRKDYGLTWNAALEGGGVLVGDKVVLEFDISAIKQV</sequence>
<dbReference type="InterPro" id="IPR036761">
    <property type="entry name" value="TTHA0802/YceI-like_sf"/>
</dbReference>
<evidence type="ECO:0000256" key="1">
    <source>
        <dbReference type="ARBA" id="ARBA00008812"/>
    </source>
</evidence>
<dbReference type="Gene3D" id="2.40.128.110">
    <property type="entry name" value="Lipid/polyisoprenoid-binding, YceI-like"/>
    <property type="match status" value="1"/>
</dbReference>
<dbReference type="PANTHER" id="PTHR34406">
    <property type="entry name" value="PROTEIN YCEI"/>
    <property type="match status" value="1"/>
</dbReference>
<accession>A0ABS4V3G9</accession>
<gene>
    <name evidence="3" type="ORF">JOF59_000758</name>
</gene>
<dbReference type="Proteomes" id="UP001519311">
    <property type="component" value="Unassembled WGS sequence"/>
</dbReference>
<dbReference type="InterPro" id="IPR007372">
    <property type="entry name" value="Lipid/polyisoprenoid-bd_YceI"/>
</dbReference>
<organism evidence="3 4">
    <name type="scientific">Streptomyces clavifer</name>
    <dbReference type="NCBI Taxonomy" id="68188"/>
    <lineage>
        <taxon>Bacteria</taxon>
        <taxon>Bacillati</taxon>
        <taxon>Actinomycetota</taxon>
        <taxon>Actinomycetes</taxon>
        <taxon>Kitasatosporales</taxon>
        <taxon>Streptomycetaceae</taxon>
        <taxon>Streptomyces</taxon>
    </lineage>
</organism>
<dbReference type="SMART" id="SM00867">
    <property type="entry name" value="YceI"/>
    <property type="match status" value="1"/>
</dbReference>
<evidence type="ECO:0000313" key="3">
    <source>
        <dbReference type="EMBL" id="MBP2358358.1"/>
    </source>
</evidence>
<comment type="caution">
    <text evidence="3">The sequence shown here is derived from an EMBL/GenBank/DDBJ whole genome shotgun (WGS) entry which is preliminary data.</text>
</comment>
<feature type="domain" description="Lipid/polyisoprenoid-binding YceI-like" evidence="2">
    <location>
        <begin position="12"/>
        <end position="181"/>
    </location>
</feature>
<dbReference type="EMBL" id="JAGINS010000001">
    <property type="protein sequence ID" value="MBP2358358.1"/>
    <property type="molecule type" value="Genomic_DNA"/>
</dbReference>
<protein>
    <submittedName>
        <fullName evidence="3">Polyisoprenoid-binding protein YceI</fullName>
    </submittedName>
</protein>
<dbReference type="PANTHER" id="PTHR34406:SF1">
    <property type="entry name" value="PROTEIN YCEI"/>
    <property type="match status" value="1"/>
</dbReference>
<evidence type="ECO:0000313" key="4">
    <source>
        <dbReference type="Proteomes" id="UP001519311"/>
    </source>
</evidence>
<evidence type="ECO:0000259" key="2">
    <source>
        <dbReference type="SMART" id="SM00867"/>
    </source>
</evidence>
<name>A0ABS4V3G9_9ACTN</name>
<dbReference type="Pfam" id="PF04264">
    <property type="entry name" value="YceI"/>
    <property type="match status" value="1"/>
</dbReference>